<sequence>MPWKKEPATAMPWLLSNPQLNKHEGHLQAMHLPPFTPADPFSRRRKGEERERGGTSSWASGSLRSHVKQSWRNLVDSRLSNTAVTPFTDQSTVQVAGETSGAHLPPDPPIRGRTTVSVAPSPPRTSLTCSPNTFHVLLQRVPENVSACDVDVKPGPRHVLRSSLTLTQGPNWSGPHLATRQRRRDVRLHKSPPLLHGPNPNSVSHTTTDAAGVTGAYVSL</sequence>
<comment type="caution">
    <text evidence="2">The sequence shown here is derived from an EMBL/GenBank/DDBJ whole genome shotgun (WGS) entry which is preliminary data.</text>
</comment>
<accession>A0A9N7TV64</accession>
<feature type="compositionally biased region" description="Polar residues" evidence="1">
    <location>
        <begin position="199"/>
        <end position="209"/>
    </location>
</feature>
<feature type="region of interest" description="Disordered" evidence="1">
    <location>
        <begin position="30"/>
        <end position="62"/>
    </location>
</feature>
<gene>
    <name evidence="2" type="ORF">PLEPLA_LOCUS7438</name>
</gene>
<feature type="region of interest" description="Disordered" evidence="1">
    <location>
        <begin position="90"/>
        <end position="127"/>
    </location>
</feature>
<protein>
    <submittedName>
        <fullName evidence="2">Uncharacterized protein</fullName>
    </submittedName>
</protein>
<name>A0A9N7TV64_PLEPL</name>
<reference evidence="2" key="1">
    <citation type="submission" date="2020-03" db="EMBL/GenBank/DDBJ databases">
        <authorList>
            <person name="Weist P."/>
        </authorList>
    </citation>
    <scope>NUCLEOTIDE SEQUENCE</scope>
</reference>
<dbReference type="Proteomes" id="UP001153269">
    <property type="component" value="Unassembled WGS sequence"/>
</dbReference>
<evidence type="ECO:0000256" key="1">
    <source>
        <dbReference type="SAM" id="MobiDB-lite"/>
    </source>
</evidence>
<evidence type="ECO:0000313" key="2">
    <source>
        <dbReference type="EMBL" id="CAB1419590.1"/>
    </source>
</evidence>
<dbReference type="AlphaFoldDB" id="A0A9N7TV64"/>
<feature type="region of interest" description="Disordered" evidence="1">
    <location>
        <begin position="191"/>
        <end position="220"/>
    </location>
</feature>
<feature type="compositionally biased region" description="Polar residues" evidence="1">
    <location>
        <begin position="114"/>
        <end position="127"/>
    </location>
</feature>
<keyword evidence="3" id="KW-1185">Reference proteome</keyword>
<dbReference type="EMBL" id="CADEAL010000399">
    <property type="protein sequence ID" value="CAB1419590.1"/>
    <property type="molecule type" value="Genomic_DNA"/>
</dbReference>
<proteinExistence type="predicted"/>
<evidence type="ECO:0000313" key="3">
    <source>
        <dbReference type="Proteomes" id="UP001153269"/>
    </source>
</evidence>
<organism evidence="2 3">
    <name type="scientific">Pleuronectes platessa</name>
    <name type="common">European plaice</name>
    <dbReference type="NCBI Taxonomy" id="8262"/>
    <lineage>
        <taxon>Eukaryota</taxon>
        <taxon>Metazoa</taxon>
        <taxon>Chordata</taxon>
        <taxon>Craniata</taxon>
        <taxon>Vertebrata</taxon>
        <taxon>Euteleostomi</taxon>
        <taxon>Actinopterygii</taxon>
        <taxon>Neopterygii</taxon>
        <taxon>Teleostei</taxon>
        <taxon>Neoteleostei</taxon>
        <taxon>Acanthomorphata</taxon>
        <taxon>Carangaria</taxon>
        <taxon>Pleuronectiformes</taxon>
        <taxon>Pleuronectoidei</taxon>
        <taxon>Pleuronectidae</taxon>
        <taxon>Pleuronectes</taxon>
    </lineage>
</organism>